<organism evidence="2 3">
    <name type="scientific">Mesorhizobium zhangyense</name>
    <dbReference type="NCBI Taxonomy" id="1776730"/>
    <lineage>
        <taxon>Bacteria</taxon>
        <taxon>Pseudomonadati</taxon>
        <taxon>Pseudomonadota</taxon>
        <taxon>Alphaproteobacteria</taxon>
        <taxon>Hyphomicrobiales</taxon>
        <taxon>Phyllobacteriaceae</taxon>
        <taxon>Mesorhizobium</taxon>
    </lineage>
</organism>
<keyword evidence="3" id="KW-1185">Reference proteome</keyword>
<feature type="chain" id="PRO_5029013504" evidence="1">
    <location>
        <begin position="23"/>
        <end position="197"/>
    </location>
</feature>
<protein>
    <submittedName>
        <fullName evidence="2">Uncharacterized protein</fullName>
    </submittedName>
</protein>
<feature type="signal peptide" evidence="1">
    <location>
        <begin position="1"/>
        <end position="22"/>
    </location>
</feature>
<evidence type="ECO:0000256" key="1">
    <source>
        <dbReference type="SAM" id="SignalP"/>
    </source>
</evidence>
<evidence type="ECO:0000313" key="3">
    <source>
        <dbReference type="Proteomes" id="UP000481252"/>
    </source>
</evidence>
<proteinExistence type="predicted"/>
<dbReference type="EMBL" id="JAAKZG010000008">
    <property type="protein sequence ID" value="NGN43181.1"/>
    <property type="molecule type" value="Genomic_DNA"/>
</dbReference>
<sequence>MRILSPAIAVPFMLALALPASADPLSDLLARGKGGACYERVYDKAHLAQHPKQATQAVLLSLREFSDGNNAIIRIRVSGKGGTHYIVGGCDWQEHANLDIQDKPLIEAFRGPSGLDCHAMTSADGSSAEEGGDFPIDLRDGKAILLYFPDSLAAWHSYDRRQPAEFRDFSTEDRVFRLDKVKAGLCSEMDKKLPGWD</sequence>
<dbReference type="AlphaFoldDB" id="A0A7C9R921"/>
<keyword evidence="1" id="KW-0732">Signal</keyword>
<gene>
    <name evidence="2" type="ORF">G6N74_19095</name>
</gene>
<evidence type="ECO:0000313" key="2">
    <source>
        <dbReference type="EMBL" id="NGN43181.1"/>
    </source>
</evidence>
<name>A0A7C9R921_9HYPH</name>
<dbReference type="Proteomes" id="UP000481252">
    <property type="component" value="Unassembled WGS sequence"/>
</dbReference>
<reference evidence="2 3" key="1">
    <citation type="submission" date="2020-02" db="EMBL/GenBank/DDBJ databases">
        <title>Genome sequence of the type strain CGMCC 1.15528 of Mesorhizobium zhangyense.</title>
        <authorList>
            <person name="Gao J."/>
            <person name="Sun J."/>
        </authorList>
    </citation>
    <scope>NUCLEOTIDE SEQUENCE [LARGE SCALE GENOMIC DNA]</scope>
    <source>
        <strain evidence="2 3">CGMCC 1.15528</strain>
    </source>
</reference>
<comment type="caution">
    <text evidence="2">The sequence shown here is derived from an EMBL/GenBank/DDBJ whole genome shotgun (WGS) entry which is preliminary data.</text>
</comment>
<dbReference type="RefSeq" id="WP_165119539.1">
    <property type="nucleotide sequence ID" value="NZ_JAAKZG010000008.1"/>
</dbReference>
<accession>A0A7C9R921</accession>